<sequence length="292" mass="33699">MLTIENLQVKYREQTALCITKPIVIRENDRIGVIGSNGAGKTTLVKSVLGLTRYEGHIKTRLTPEQIAVHMQQNNYVRTMTVKNIMETVLDTAIRTNGKLQELIGFFSFESCLYKRFQMLSGGEKQRFTIILVLMQDAPLTFFDEVTSGLDFETRQKLMDTLVDWYRGKKTALCMVSHYYDELERIADKLLILEKGFVVDFGGTDELFLKYCGKSIMTIENTEFNRSLTANFKTIESPRHLLSFSCPDGTAETELASLFIQNNVNYRRSNRDIESIFTVAVRRFYEKRRDLQ</sequence>
<keyword evidence="3" id="KW-0547">Nucleotide-binding</keyword>
<dbReference type="Gene3D" id="3.40.50.300">
    <property type="entry name" value="P-loop containing nucleotide triphosphate hydrolases"/>
    <property type="match status" value="1"/>
</dbReference>
<dbReference type="PATRIC" id="fig|270498.16.peg.3235"/>
<dbReference type="GO" id="GO:0005524">
    <property type="term" value="F:ATP binding"/>
    <property type="evidence" value="ECO:0007669"/>
    <property type="project" value="UniProtKB-KW"/>
</dbReference>
<dbReference type="RefSeq" id="WP_046444877.1">
    <property type="nucleotide sequence ID" value="NZ_LAYJ01000133.1"/>
</dbReference>
<evidence type="ECO:0000256" key="3">
    <source>
        <dbReference type="ARBA" id="ARBA00022741"/>
    </source>
</evidence>
<dbReference type="GO" id="GO:0016887">
    <property type="term" value="F:ATP hydrolysis activity"/>
    <property type="evidence" value="ECO:0007669"/>
    <property type="project" value="InterPro"/>
</dbReference>
<proteinExistence type="inferred from homology"/>
<dbReference type="PANTHER" id="PTHR42734:SF17">
    <property type="entry name" value="METAL TRANSPORT SYSTEM ATP-BINDING PROTEIN TM_0124-RELATED"/>
    <property type="match status" value="1"/>
</dbReference>
<gene>
    <name evidence="6" type="ORF">CHK_3138</name>
</gene>
<dbReference type="Proteomes" id="UP000034076">
    <property type="component" value="Unassembled WGS sequence"/>
</dbReference>
<name>A0A0M2NH08_9FIRM</name>
<dbReference type="InterPro" id="IPR017871">
    <property type="entry name" value="ABC_transporter-like_CS"/>
</dbReference>
<evidence type="ECO:0000259" key="5">
    <source>
        <dbReference type="PROSITE" id="PS50893"/>
    </source>
</evidence>
<dbReference type="SUPFAM" id="SSF52540">
    <property type="entry name" value="P-loop containing nucleoside triphosphate hydrolases"/>
    <property type="match status" value="1"/>
</dbReference>
<feature type="domain" description="ABC transporter" evidence="5">
    <location>
        <begin position="2"/>
        <end position="220"/>
    </location>
</feature>
<dbReference type="OrthoDB" id="9776369at2"/>
<dbReference type="InterPro" id="IPR027417">
    <property type="entry name" value="P-loop_NTPase"/>
</dbReference>
<dbReference type="PROSITE" id="PS50893">
    <property type="entry name" value="ABC_TRANSPORTER_2"/>
    <property type="match status" value="1"/>
</dbReference>
<dbReference type="Pfam" id="PF00005">
    <property type="entry name" value="ABC_tran"/>
    <property type="match status" value="1"/>
</dbReference>
<dbReference type="CDD" id="cd00267">
    <property type="entry name" value="ABC_ATPase"/>
    <property type="match status" value="1"/>
</dbReference>
<dbReference type="AlphaFoldDB" id="A0A0M2NH08"/>
<keyword evidence="2" id="KW-0813">Transport</keyword>
<dbReference type="SMART" id="SM00382">
    <property type="entry name" value="AAA"/>
    <property type="match status" value="1"/>
</dbReference>
<evidence type="ECO:0000256" key="1">
    <source>
        <dbReference type="ARBA" id="ARBA00005417"/>
    </source>
</evidence>
<comment type="caution">
    <text evidence="6">The sequence shown here is derived from an EMBL/GenBank/DDBJ whole genome shotgun (WGS) entry which is preliminary data.</text>
</comment>
<evidence type="ECO:0000256" key="4">
    <source>
        <dbReference type="ARBA" id="ARBA00022840"/>
    </source>
</evidence>
<accession>A0A0M2NH08</accession>
<reference evidence="6 7" key="1">
    <citation type="submission" date="2015-04" db="EMBL/GenBank/DDBJ databases">
        <title>Draft genome sequence of bacteremic isolate Catabacter hongkongensis type strain HKU16T.</title>
        <authorList>
            <person name="Lau S.K."/>
            <person name="Teng J.L."/>
            <person name="Huang Y."/>
            <person name="Curreem S.O."/>
            <person name="Tsui S.K."/>
            <person name="Woo P.C."/>
        </authorList>
    </citation>
    <scope>NUCLEOTIDE SEQUENCE [LARGE SCALE GENOMIC DNA]</scope>
    <source>
        <strain evidence="6 7">HKU16</strain>
    </source>
</reference>
<dbReference type="InterPro" id="IPR003593">
    <property type="entry name" value="AAA+_ATPase"/>
</dbReference>
<comment type="similarity">
    <text evidence="1">Belongs to the ABC transporter superfamily.</text>
</comment>
<dbReference type="InterPro" id="IPR003439">
    <property type="entry name" value="ABC_transporter-like_ATP-bd"/>
</dbReference>
<evidence type="ECO:0000256" key="2">
    <source>
        <dbReference type="ARBA" id="ARBA00022448"/>
    </source>
</evidence>
<dbReference type="InterPro" id="IPR050153">
    <property type="entry name" value="Metal_Ion_Import_ABC"/>
</dbReference>
<organism evidence="6 7">
    <name type="scientific">Christensenella hongkongensis</name>
    <dbReference type="NCBI Taxonomy" id="270498"/>
    <lineage>
        <taxon>Bacteria</taxon>
        <taxon>Bacillati</taxon>
        <taxon>Bacillota</taxon>
        <taxon>Clostridia</taxon>
        <taxon>Christensenellales</taxon>
        <taxon>Christensenellaceae</taxon>
        <taxon>Christensenella</taxon>
    </lineage>
</organism>
<evidence type="ECO:0000313" key="7">
    <source>
        <dbReference type="Proteomes" id="UP000034076"/>
    </source>
</evidence>
<keyword evidence="7" id="KW-1185">Reference proteome</keyword>
<dbReference type="PANTHER" id="PTHR42734">
    <property type="entry name" value="METAL TRANSPORT SYSTEM ATP-BINDING PROTEIN TM_0124-RELATED"/>
    <property type="match status" value="1"/>
</dbReference>
<keyword evidence="4 6" id="KW-0067">ATP-binding</keyword>
<dbReference type="PROSITE" id="PS00211">
    <property type="entry name" value="ABC_TRANSPORTER_1"/>
    <property type="match status" value="1"/>
</dbReference>
<protein>
    <submittedName>
        <fullName evidence="6">ABC transporter, ATP-binding protein</fullName>
    </submittedName>
</protein>
<dbReference type="STRING" id="270498.CHK_3138"/>
<evidence type="ECO:0000313" key="6">
    <source>
        <dbReference type="EMBL" id="KKI49560.1"/>
    </source>
</evidence>
<dbReference type="EMBL" id="LAYJ01000133">
    <property type="protein sequence ID" value="KKI49560.1"/>
    <property type="molecule type" value="Genomic_DNA"/>
</dbReference>